<evidence type="ECO:0008006" key="3">
    <source>
        <dbReference type="Google" id="ProtNLM"/>
    </source>
</evidence>
<dbReference type="STRING" id="1291764.GCA_001311235_02034"/>
<protein>
    <recommendedName>
        <fullName evidence="3">DNA binding protein</fullName>
    </recommendedName>
</protein>
<accession>A0A2A5RMB3</accession>
<dbReference type="Proteomes" id="UP000218181">
    <property type="component" value="Unassembled WGS sequence"/>
</dbReference>
<evidence type="ECO:0000313" key="2">
    <source>
        <dbReference type="Proteomes" id="UP000218181"/>
    </source>
</evidence>
<evidence type="ECO:0000313" key="1">
    <source>
        <dbReference type="EMBL" id="PCS00429.1"/>
    </source>
</evidence>
<keyword evidence="2" id="KW-1185">Reference proteome</keyword>
<reference evidence="1 2" key="1">
    <citation type="submission" date="2014-12" db="EMBL/GenBank/DDBJ databases">
        <title>Draft genome sequences of 10 type strains of Lactococcus.</title>
        <authorList>
            <person name="Sun Z."/>
            <person name="Zhong Z."/>
            <person name="Liu W."/>
            <person name="Zhang W."/>
            <person name="Zhang H."/>
        </authorList>
    </citation>
    <scope>NUCLEOTIDE SEQUENCE [LARGE SCALE GENOMIC DNA]</scope>
    <source>
        <strain evidence="1 2">JCM 16395</strain>
    </source>
</reference>
<dbReference type="Pfam" id="PF06279">
    <property type="entry name" value="DUF1033"/>
    <property type="match status" value="1"/>
</dbReference>
<dbReference type="InterPro" id="IPR010434">
    <property type="entry name" value="DUF1033"/>
</dbReference>
<organism evidence="1 2">
    <name type="scientific">Lactococcus fujiensis JCM 16395</name>
    <dbReference type="NCBI Taxonomy" id="1291764"/>
    <lineage>
        <taxon>Bacteria</taxon>
        <taxon>Bacillati</taxon>
        <taxon>Bacillota</taxon>
        <taxon>Bacilli</taxon>
        <taxon>Lactobacillales</taxon>
        <taxon>Streptococcaceae</taxon>
        <taxon>Lactococcus</taxon>
    </lineage>
</organism>
<proteinExistence type="predicted"/>
<comment type="caution">
    <text evidence="1">The sequence shown here is derived from an EMBL/GenBank/DDBJ whole genome shotgun (WGS) entry which is preliminary data.</text>
</comment>
<name>A0A2A5RMB3_9LACT</name>
<sequence>MMMYGTDEPWWFFEGWKEDIISVKEFDNFSRALKFYKNEWLDMAKKFEKYKSQDDLLSAFWEPQDQIWCEECAGYQQQYHGLALLEDWHQLPTEKKRWAYSKQSGENPAKFCSTKLGHFDTLSSDLY</sequence>
<dbReference type="EMBL" id="JXJU01000004">
    <property type="protein sequence ID" value="PCS00429.1"/>
    <property type="molecule type" value="Genomic_DNA"/>
</dbReference>
<gene>
    <name evidence="1" type="ORF">RT41_GL001316</name>
</gene>
<dbReference type="AlphaFoldDB" id="A0A2A5RMB3"/>